<feature type="coiled-coil region" evidence="1">
    <location>
        <begin position="324"/>
        <end position="351"/>
    </location>
</feature>
<evidence type="ECO:0000313" key="3">
    <source>
        <dbReference type="Proteomes" id="UP000179807"/>
    </source>
</evidence>
<keyword evidence="3" id="KW-1185">Reference proteome</keyword>
<dbReference type="RefSeq" id="XP_068349676.1">
    <property type="nucleotide sequence ID" value="XM_068495155.1"/>
</dbReference>
<evidence type="ECO:0000256" key="1">
    <source>
        <dbReference type="SAM" id="Coils"/>
    </source>
</evidence>
<feature type="coiled-coil region" evidence="1">
    <location>
        <begin position="460"/>
        <end position="534"/>
    </location>
</feature>
<evidence type="ECO:0000313" key="2">
    <source>
        <dbReference type="EMBL" id="OHS96539.1"/>
    </source>
</evidence>
<feature type="coiled-coil region" evidence="1">
    <location>
        <begin position="254"/>
        <end position="288"/>
    </location>
</feature>
<proteinExistence type="predicted"/>
<protein>
    <submittedName>
        <fullName evidence="2">Uncharacterized protein</fullName>
    </submittedName>
</protein>
<sequence length="695" mass="82419">MCTFKKNSQKEKNQFLFTLSQKFLHEFLSFTDFLQFISSTNNINSDNINMDIQHQNDDNSTNETTHLNRNKYIETPADLSRIDQEKFLEKLEQKMSNENSNQGDYKILYWKTKEKLGKVTKELNDQINKLQLTVNQQESIISNIQTKLNSSLKENEENKQLIEVMKGQIQGKENAIIQLKNQIEQIDIIDNKNVTDKIEMLSNKIKALTIENTDLKTNTLEQQQTITSLSLKYKDTLEDIEKLTEIVTVSESQRKFFNEENGKLKSQLKSWKQQYQTLKSQFDKTESSYSFQKSVMDQIKDRNKTLSTSYSQVKIEIEHLSQEVLIKMETINKLNQKIKEMKKEILTMKKIPFKRFEIDFTELLNLSQVIRDQINDISIDSTLEASLKANNIIKVIYSFFQNQLTSMNQKYENTKTQQDYQQSQMIKFSSFLQEVFPDILIQESNILSNNEIWNQISTHVKILRHDLKKIQNEKAKQDELILEIEDLLNVQKIEFVKDEIIKMQNNIEELQKSLKNLNEQCNSFKQRERNIQEENKMQKSLNHDLITQIDGLNSEKVLLIDSKISLENETKKILQKQKKEYNQMQQAMQKKIQEINKEADARVAEVKKESRMIQDQVNTQSIFIERSKQDIDDLNNELNSMTDQNIEYRKQVQQLKQEIVDMKNKYQEKMEKEKEKMRNQYSSIIEQVKEHYKRK</sequence>
<accession>A0A1J4JFX6</accession>
<reference evidence="2" key="1">
    <citation type="submission" date="2016-10" db="EMBL/GenBank/DDBJ databases">
        <authorList>
            <person name="Benchimol M."/>
            <person name="Almeida L.G."/>
            <person name="Vasconcelos A.T."/>
            <person name="Perreira-Neves A."/>
            <person name="Rosa I.A."/>
            <person name="Tasca T."/>
            <person name="Bogo M.R."/>
            <person name="de Souza W."/>
        </authorList>
    </citation>
    <scope>NUCLEOTIDE SEQUENCE [LARGE SCALE GENOMIC DNA]</scope>
    <source>
        <strain evidence="2">K</strain>
    </source>
</reference>
<dbReference type="EMBL" id="MLAK01001171">
    <property type="protein sequence ID" value="OHS96539.1"/>
    <property type="molecule type" value="Genomic_DNA"/>
</dbReference>
<dbReference type="Proteomes" id="UP000179807">
    <property type="component" value="Unassembled WGS sequence"/>
</dbReference>
<organism evidence="2 3">
    <name type="scientific">Tritrichomonas foetus</name>
    <dbReference type="NCBI Taxonomy" id="1144522"/>
    <lineage>
        <taxon>Eukaryota</taxon>
        <taxon>Metamonada</taxon>
        <taxon>Parabasalia</taxon>
        <taxon>Tritrichomonadida</taxon>
        <taxon>Tritrichomonadidae</taxon>
        <taxon>Tritrichomonas</taxon>
    </lineage>
</organism>
<feature type="coiled-coil region" evidence="1">
    <location>
        <begin position="567"/>
        <end position="687"/>
    </location>
</feature>
<dbReference type="AlphaFoldDB" id="A0A1J4JFX6"/>
<gene>
    <name evidence="2" type="ORF">TRFO_09934</name>
</gene>
<name>A0A1J4JFX6_9EUKA</name>
<dbReference type="GeneID" id="94829859"/>
<feature type="coiled-coil region" evidence="1">
    <location>
        <begin position="113"/>
        <end position="218"/>
    </location>
</feature>
<dbReference type="VEuPathDB" id="TrichDB:TRFO_09934"/>
<comment type="caution">
    <text evidence="2">The sequence shown here is derived from an EMBL/GenBank/DDBJ whole genome shotgun (WGS) entry which is preliminary data.</text>
</comment>
<keyword evidence="1" id="KW-0175">Coiled coil</keyword>